<gene>
    <name evidence="2" type="ORF">I2H36_15150</name>
</gene>
<dbReference type="Proteomes" id="UP000611708">
    <property type="component" value="Unassembled WGS sequence"/>
</dbReference>
<name>A0ABS0HV48_9HYPH</name>
<comment type="caution">
    <text evidence="2">The sequence shown here is derived from an EMBL/GenBank/DDBJ whole genome shotgun (WGS) entry which is preliminary data.</text>
</comment>
<evidence type="ECO:0000259" key="1">
    <source>
        <dbReference type="Pfam" id="PF01814"/>
    </source>
</evidence>
<reference evidence="2 3" key="1">
    <citation type="submission" date="2020-11" db="EMBL/GenBank/DDBJ databases">
        <authorList>
            <person name="Kim M.K."/>
        </authorList>
    </citation>
    <scope>NUCLEOTIDE SEQUENCE [LARGE SCALE GENOMIC DNA]</scope>
    <source>
        <strain evidence="2 3">BT290</strain>
    </source>
</reference>
<evidence type="ECO:0000313" key="3">
    <source>
        <dbReference type="Proteomes" id="UP000611708"/>
    </source>
</evidence>
<keyword evidence="3" id="KW-1185">Reference proteome</keyword>
<dbReference type="PANTHER" id="PTHR39966">
    <property type="entry name" value="BLL2471 PROTEIN-RELATED"/>
    <property type="match status" value="1"/>
</dbReference>
<dbReference type="InterPro" id="IPR012312">
    <property type="entry name" value="Hemerythrin-like"/>
</dbReference>
<dbReference type="PANTHER" id="PTHR39966:SF1">
    <property type="entry name" value="HEMERYTHRIN-LIKE DOMAIN-CONTAINING PROTEIN"/>
    <property type="match status" value="1"/>
</dbReference>
<dbReference type="Gene3D" id="1.20.120.520">
    <property type="entry name" value="nmb1532 protein domain like"/>
    <property type="match status" value="1"/>
</dbReference>
<proteinExistence type="predicted"/>
<evidence type="ECO:0000313" key="2">
    <source>
        <dbReference type="EMBL" id="MBF9197381.1"/>
    </source>
</evidence>
<sequence>MSQAIDDLRHEHDAILSALDILDRVEAEARQGTVAAGDISAFIGFLKEFVDKCHHGKEEGMLFPALGKAGASEREASVPVLLSEHERGRALVKAMEEASSPALQPERFSAAAKAYSRHLRAHIEKENKLLFPKAEQILDEVKLDMLHRAFVKHEDEVIGQGRHEELHHMLHSLKAKYFH</sequence>
<feature type="domain" description="Hemerythrin-like" evidence="1">
    <location>
        <begin position="4"/>
        <end position="134"/>
    </location>
</feature>
<protein>
    <submittedName>
        <fullName evidence="2">Hemerythrin domain-containing protein</fullName>
    </submittedName>
</protein>
<dbReference type="RefSeq" id="WP_196264738.1">
    <property type="nucleotide sequence ID" value="NZ_JADQDN010000007.1"/>
</dbReference>
<dbReference type="EMBL" id="JADQDN010000007">
    <property type="protein sequence ID" value="MBF9197381.1"/>
    <property type="molecule type" value="Genomic_DNA"/>
</dbReference>
<organism evidence="2 3">
    <name type="scientific">Microvirga terrestris</name>
    <dbReference type="NCBI Taxonomy" id="2791024"/>
    <lineage>
        <taxon>Bacteria</taxon>
        <taxon>Pseudomonadati</taxon>
        <taxon>Pseudomonadota</taxon>
        <taxon>Alphaproteobacteria</taxon>
        <taxon>Hyphomicrobiales</taxon>
        <taxon>Methylobacteriaceae</taxon>
        <taxon>Microvirga</taxon>
    </lineage>
</organism>
<accession>A0ABS0HV48</accession>
<dbReference type="Pfam" id="PF01814">
    <property type="entry name" value="Hemerythrin"/>
    <property type="match status" value="1"/>
</dbReference>